<keyword evidence="1" id="KW-0560">Oxidoreductase</keyword>
<dbReference type="GO" id="GO:0047061">
    <property type="term" value="F:glucose-fructose oxidoreductase activity"/>
    <property type="evidence" value="ECO:0007669"/>
    <property type="project" value="UniProtKB-EC"/>
</dbReference>
<gene>
    <name evidence="1" type="ORF">EZS27_036060</name>
</gene>
<proteinExistence type="predicted"/>
<protein>
    <submittedName>
        <fullName evidence="1">Glucose--fructose oxidoreductase</fullName>
        <ecNumber evidence="1">1.1.99.28</ecNumber>
    </submittedName>
</protein>
<dbReference type="EC" id="1.1.99.28" evidence="1"/>
<feature type="non-terminal residue" evidence="1">
    <location>
        <position position="1"/>
    </location>
</feature>
<reference evidence="1" key="1">
    <citation type="submission" date="2019-03" db="EMBL/GenBank/DDBJ databases">
        <title>Single cell metagenomics reveals metabolic interactions within the superorganism composed of flagellate Streblomastix strix and complex community of Bacteroidetes bacteria on its surface.</title>
        <authorList>
            <person name="Treitli S.C."/>
            <person name="Kolisko M."/>
            <person name="Husnik F."/>
            <person name="Keeling P."/>
            <person name="Hampl V."/>
        </authorList>
    </citation>
    <scope>NUCLEOTIDE SEQUENCE</scope>
    <source>
        <strain evidence="1">STM</strain>
    </source>
</reference>
<dbReference type="EMBL" id="SNRY01006203">
    <property type="protein sequence ID" value="KAA6313121.1"/>
    <property type="molecule type" value="Genomic_DNA"/>
</dbReference>
<organism evidence="1">
    <name type="scientific">termite gut metagenome</name>
    <dbReference type="NCBI Taxonomy" id="433724"/>
    <lineage>
        <taxon>unclassified sequences</taxon>
        <taxon>metagenomes</taxon>
        <taxon>organismal metagenomes</taxon>
    </lineage>
</organism>
<sequence length="28" mass="3075">LENNLIVVEILEAAITSHKTGKVVKLKN</sequence>
<evidence type="ECO:0000313" key="1">
    <source>
        <dbReference type="EMBL" id="KAA6313121.1"/>
    </source>
</evidence>
<accession>A0A5J4PWE6</accession>
<dbReference type="AlphaFoldDB" id="A0A5J4PWE6"/>
<comment type="caution">
    <text evidence="1">The sequence shown here is derived from an EMBL/GenBank/DDBJ whole genome shotgun (WGS) entry which is preliminary data.</text>
</comment>
<name>A0A5J4PWE6_9ZZZZ</name>